<evidence type="ECO:0000256" key="5">
    <source>
        <dbReference type="ARBA" id="ARBA00023136"/>
    </source>
</evidence>
<dbReference type="PANTHER" id="PTHR45649:SF26">
    <property type="entry name" value="OS04G0435100 PROTEIN"/>
    <property type="match status" value="1"/>
</dbReference>
<keyword evidence="5 6" id="KW-0472">Membrane</keyword>
<evidence type="ECO:0000313" key="8">
    <source>
        <dbReference type="Proteomes" id="UP001162834"/>
    </source>
</evidence>
<feature type="transmembrane region" description="Helical" evidence="6">
    <location>
        <begin position="253"/>
        <end position="275"/>
    </location>
</feature>
<dbReference type="EMBL" id="CP087164">
    <property type="protein sequence ID" value="UGS35072.1"/>
    <property type="molecule type" value="Genomic_DNA"/>
</dbReference>
<name>A0A9E6XV61_9ACTN</name>
<proteinExistence type="predicted"/>
<dbReference type="GO" id="GO:0022857">
    <property type="term" value="F:transmembrane transporter activity"/>
    <property type="evidence" value="ECO:0007669"/>
    <property type="project" value="InterPro"/>
</dbReference>
<keyword evidence="8" id="KW-1185">Reference proteome</keyword>
<protein>
    <submittedName>
        <fullName evidence="7">Putrescine transporter PotE</fullName>
    </submittedName>
</protein>
<evidence type="ECO:0000256" key="6">
    <source>
        <dbReference type="SAM" id="Phobius"/>
    </source>
</evidence>
<dbReference type="Pfam" id="PF13520">
    <property type="entry name" value="AA_permease_2"/>
    <property type="match status" value="1"/>
</dbReference>
<dbReference type="InterPro" id="IPR002293">
    <property type="entry name" value="AA/rel_permease1"/>
</dbReference>
<evidence type="ECO:0000256" key="3">
    <source>
        <dbReference type="ARBA" id="ARBA00022692"/>
    </source>
</evidence>
<feature type="transmembrane region" description="Helical" evidence="6">
    <location>
        <begin position="31"/>
        <end position="53"/>
    </location>
</feature>
<feature type="transmembrane region" description="Helical" evidence="6">
    <location>
        <begin position="381"/>
        <end position="403"/>
    </location>
</feature>
<sequence>MSTQNGPVTPVAPAAGTETVKLKREFGIRSAFGIAFAFISPIVALYGIFALAFSAMGPAVLWAFGAVILGQLLVALVFAQHVSRWPYEGSIYQWSRRLCGETYGWFCGWAYIWTLIITIAAASYIAASFIPVVLGIDPFSTLEQLLVSFAIVIVATSINALGRRAIAVVAAVSIAAEVVGSIGVGGTLLIFHREHSFGELFHTAGAAYGPGPFMWATVLAAVAFIGWSFVGFESAGTIAEEVKNPSRDIPKAMILSLLGVGSVVMFSALGLILAIPDYQAVLSGNVADPVADTITTHLGTGVTQPLFAIFTLGFIAAIVVVQTSASRMIWSFARDDVLPGARYLKRVTARKRLPMVAIVTTAVLGMVLLLSTLHGPLYNTLVNLTAGGFFTAFAFPVIGVLIVRIRRRPLPVGPFNLGRWSELVYWAAGAWMVFELVNIFWPRATDQPWYLQYGIMLTVGAVGLLGVLAWLAGRDKIAAADLALHSFDEVEDAAPEAGVESVTGKASTW</sequence>
<keyword evidence="3 6" id="KW-0812">Transmembrane</keyword>
<dbReference type="Gene3D" id="1.20.1740.10">
    <property type="entry name" value="Amino acid/polyamine transporter I"/>
    <property type="match status" value="1"/>
</dbReference>
<dbReference type="Proteomes" id="UP001162834">
    <property type="component" value="Chromosome"/>
</dbReference>
<gene>
    <name evidence="7" type="primary">potE_1</name>
    <name evidence="7" type="ORF">DSM104329_01456</name>
</gene>
<dbReference type="PIRSF" id="PIRSF006060">
    <property type="entry name" value="AA_transporter"/>
    <property type="match status" value="1"/>
</dbReference>
<comment type="subcellular location">
    <subcellularLocation>
        <location evidence="1">Membrane</location>
        <topology evidence="1">Multi-pass membrane protein</topology>
    </subcellularLocation>
</comment>
<dbReference type="AlphaFoldDB" id="A0A9E6XV61"/>
<organism evidence="7 8">
    <name type="scientific">Capillimicrobium parvum</name>
    <dbReference type="NCBI Taxonomy" id="2884022"/>
    <lineage>
        <taxon>Bacteria</taxon>
        <taxon>Bacillati</taxon>
        <taxon>Actinomycetota</taxon>
        <taxon>Thermoleophilia</taxon>
        <taxon>Solirubrobacterales</taxon>
        <taxon>Capillimicrobiaceae</taxon>
        <taxon>Capillimicrobium</taxon>
    </lineage>
</organism>
<evidence type="ECO:0000256" key="1">
    <source>
        <dbReference type="ARBA" id="ARBA00004141"/>
    </source>
</evidence>
<reference evidence="7" key="1">
    <citation type="journal article" date="2022" name="Int. J. Syst. Evol. Microbiol.">
        <title>Pseudomonas aegrilactucae sp. nov. and Pseudomonas morbosilactucae sp. nov., pathogens causing bacterial rot of lettuce in Japan.</title>
        <authorList>
            <person name="Sawada H."/>
            <person name="Fujikawa T."/>
            <person name="Satou M."/>
        </authorList>
    </citation>
    <scope>NUCLEOTIDE SEQUENCE</scope>
    <source>
        <strain evidence="7">0166_1</strain>
    </source>
</reference>
<keyword evidence="4 6" id="KW-1133">Transmembrane helix</keyword>
<feature type="transmembrane region" description="Helical" evidence="6">
    <location>
        <begin position="306"/>
        <end position="332"/>
    </location>
</feature>
<dbReference type="KEGG" id="sbae:DSM104329_01456"/>
<feature type="transmembrane region" description="Helical" evidence="6">
    <location>
        <begin position="453"/>
        <end position="472"/>
    </location>
</feature>
<feature type="transmembrane region" description="Helical" evidence="6">
    <location>
        <begin position="103"/>
        <end position="125"/>
    </location>
</feature>
<dbReference type="GO" id="GO:0016020">
    <property type="term" value="C:membrane"/>
    <property type="evidence" value="ECO:0007669"/>
    <property type="project" value="UniProtKB-SubCell"/>
</dbReference>
<keyword evidence="2" id="KW-0813">Transport</keyword>
<feature type="transmembrane region" description="Helical" evidence="6">
    <location>
        <begin position="212"/>
        <end position="232"/>
    </location>
</feature>
<evidence type="ECO:0000256" key="2">
    <source>
        <dbReference type="ARBA" id="ARBA00022448"/>
    </source>
</evidence>
<evidence type="ECO:0000313" key="7">
    <source>
        <dbReference type="EMBL" id="UGS35072.1"/>
    </source>
</evidence>
<feature type="transmembrane region" description="Helical" evidence="6">
    <location>
        <begin position="168"/>
        <end position="192"/>
    </location>
</feature>
<feature type="transmembrane region" description="Helical" evidence="6">
    <location>
        <begin position="59"/>
        <end position="82"/>
    </location>
</feature>
<evidence type="ECO:0000256" key="4">
    <source>
        <dbReference type="ARBA" id="ARBA00022989"/>
    </source>
</evidence>
<dbReference type="PANTHER" id="PTHR45649">
    <property type="entry name" value="AMINO-ACID PERMEASE BAT1"/>
    <property type="match status" value="1"/>
</dbReference>
<feature type="transmembrane region" description="Helical" evidence="6">
    <location>
        <begin position="423"/>
        <end position="441"/>
    </location>
</feature>
<accession>A0A9E6XV61</accession>
<feature type="transmembrane region" description="Helical" evidence="6">
    <location>
        <begin position="145"/>
        <end position="161"/>
    </location>
</feature>
<feature type="transmembrane region" description="Helical" evidence="6">
    <location>
        <begin position="353"/>
        <end position="375"/>
    </location>
</feature>